<dbReference type="InterPro" id="IPR019748">
    <property type="entry name" value="FERM_central"/>
</dbReference>
<evidence type="ECO:0000256" key="3">
    <source>
        <dbReference type="ARBA" id="ARBA00022025"/>
    </source>
</evidence>
<evidence type="ECO:0000256" key="1">
    <source>
        <dbReference type="ARBA" id="ARBA00004245"/>
    </source>
</evidence>
<feature type="compositionally biased region" description="Basic and acidic residues" evidence="10">
    <location>
        <begin position="647"/>
        <end position="661"/>
    </location>
</feature>
<feature type="compositionally biased region" description="Basic and acidic residues" evidence="10">
    <location>
        <begin position="462"/>
        <end position="493"/>
    </location>
</feature>
<feature type="compositionally biased region" description="Basic and acidic residues" evidence="10">
    <location>
        <begin position="509"/>
        <end position="588"/>
    </location>
</feature>
<dbReference type="GO" id="GO:0009887">
    <property type="term" value="P:animal organ morphogenesis"/>
    <property type="evidence" value="ECO:0007669"/>
    <property type="project" value="UniProtKB-ARBA"/>
</dbReference>
<keyword evidence="8" id="KW-0206">Cytoskeleton</keyword>
<dbReference type="Pfam" id="PF05902">
    <property type="entry name" value="4_1_CTD"/>
    <property type="match status" value="1"/>
</dbReference>
<dbReference type="Pfam" id="PF08736">
    <property type="entry name" value="FA"/>
    <property type="match status" value="1"/>
</dbReference>
<dbReference type="GO" id="GO:0005912">
    <property type="term" value="C:adherens junction"/>
    <property type="evidence" value="ECO:0007669"/>
    <property type="project" value="UniProtKB-SubCell"/>
</dbReference>
<evidence type="ECO:0000313" key="12">
    <source>
        <dbReference type="EMBL" id="JAC88764.1"/>
    </source>
</evidence>
<feature type="region of interest" description="Disordered" evidence="10">
    <location>
        <begin position="1078"/>
        <end position="1191"/>
    </location>
</feature>
<feature type="compositionally biased region" description="Polar residues" evidence="10">
    <location>
        <begin position="925"/>
        <end position="944"/>
    </location>
</feature>
<sequence length="1323" mass="149046">SPKKALRGKMALAQVLLLDGTILEVQLDRKAKGEELLDKVCDHLNLLERDYFGLIYEEKNDPRNWLELDKRISRFLKSDPWKLSFEVKFYPPDPSQLQEDITRYQLCLQIRNDILSEKLPCSFVTHAMLGSYLVQSELGDFCADEYTDPSYLSEFKFSPHRTPELESKVMELHKTHKGQTPAEAELHYLENAKKLAMYGIDIHPAKDSEGVDINLGVCSTGLVVYRDKLRINRFAWPKILKISYKRNHFYVKIRPGEFEQYESTIGFKLPSHRAAKKLWKVCVEHHTFFRLMSPESTAKPGLMPRLGSRFRYSGRTQYETKRLPIDRQQPSFLRSLSGPKIGSRSMEALGHHQANAADDSKDTKRHTMSHPPSRIPGIESSPGHRKDKRPAGGVAVLPTEGIKKAKKEKADSNGVGANESDEEKENRQQKIDSLKDEDADKKTKSKSPTSTFGSIFSRHPKRSADEKSPPSKLKEPKKVKETKDDDGRMKEILATKASPVSRGSPVKESPTKDKKEKDRMSVFKADKKDKDKDKDKDSKKKKDKHDETVVEKDQNEKEKDRDGKKKKDKLEELGVVKEYRYVETEEEKKKKKSSPSKGFSYEAKRIQSEDDESAAENQTTPVKVGVGLAFNYAPNAQELVKVDDEEENKRLSERLIEEEMKNSIPPDVVVEEEHKRVQVDAEKDLKKPADDTTKHRKSGGFGSLFGLKKDRESSPRSEKGKKELSPKSEEKKKKSKDEEEKKKKEKSKEGAGKITDDSKKKKDKHDKDKDKDKHDKDKDKDKHDKVKDKDKHDKDKDDKDKNKDKADSDKKKKKDKEKDKEDKKKKDKDWKLSPRKDKSGKLITAKNKEGELEEELSGNYTKTGTLPVSASLIGSGKEENRLQEGGEGEDDSLRRKYEKDSEGINSWGMPPVSPVGSLEKERESSSTQPDINRQTLSTFKSSPTVGEKSSKESTTPLWTTPEHQTQQRPSFTSTASSKVPSQPPVPTVYGETRPPQQQTHISAVYGERGVVVDNPTAAFLDAERGTGYGPRVIGTTPIATTTTTSSSGPKIVKTTTKQSVVMDRDKVRRDIEEKIEDLTSGETTLNTQIDTTENDDTGASPYVTATAVTTRRATTTEDLGTNAKTSQVEEKTVARSTTHSGTRQEQRVVTSEVRATSTVLSDVPQVELRRSPSLTSTSSDDSGTPIDPEGADYYTNSYFQEPIVETEYVLVEKPGKEIPVPTREVPLVSTTQAVILPEKSYTVSGEVVSSQTITSKTRTVETVTYKTEKEGVVETRVEQKITIQSDGDRIDHDKALAEAIQEATAMNPDMQVEKIEIQQEVIP</sequence>
<dbReference type="Gene3D" id="1.20.80.10">
    <property type="match status" value="1"/>
</dbReference>
<feature type="compositionally biased region" description="Low complexity" evidence="10">
    <location>
        <begin position="1033"/>
        <end position="1049"/>
    </location>
</feature>
<dbReference type="CDD" id="cd13184">
    <property type="entry name" value="FERM_C_4_1_family"/>
    <property type="match status" value="1"/>
</dbReference>
<proteinExistence type="evidence at transcript level"/>
<dbReference type="Gene3D" id="2.30.29.30">
    <property type="entry name" value="Pleckstrin-homology domain (PH domain)/Phosphotyrosine-binding domain (PTB)"/>
    <property type="match status" value="1"/>
</dbReference>
<feature type="compositionally biased region" description="Basic and acidic residues" evidence="10">
    <location>
        <begin position="707"/>
        <end position="850"/>
    </location>
</feature>
<dbReference type="SMART" id="SM01196">
    <property type="entry name" value="FERM_C"/>
    <property type="match status" value="1"/>
</dbReference>
<dbReference type="InterPro" id="IPR000299">
    <property type="entry name" value="FERM_domain"/>
</dbReference>
<dbReference type="PANTHER" id="PTHR23280:SF21">
    <property type="entry name" value="PROTEIN 4.1 HOMOLOG"/>
    <property type="match status" value="1"/>
</dbReference>
<evidence type="ECO:0000256" key="7">
    <source>
        <dbReference type="ARBA" id="ARBA00023203"/>
    </source>
</evidence>
<keyword evidence="4" id="KW-0963">Cytoplasm</keyword>
<dbReference type="SUPFAM" id="SSF47031">
    <property type="entry name" value="Second domain of FERM"/>
    <property type="match status" value="1"/>
</dbReference>
<dbReference type="SUPFAM" id="SSF54236">
    <property type="entry name" value="Ubiquitin-like"/>
    <property type="match status" value="1"/>
</dbReference>
<evidence type="ECO:0000256" key="4">
    <source>
        <dbReference type="ARBA" id="ARBA00022490"/>
    </source>
</evidence>
<evidence type="ECO:0000256" key="5">
    <source>
        <dbReference type="ARBA" id="ARBA00022553"/>
    </source>
</evidence>
<dbReference type="GO" id="GO:0003779">
    <property type="term" value="F:actin binding"/>
    <property type="evidence" value="ECO:0007669"/>
    <property type="project" value="UniProtKB-KW"/>
</dbReference>
<evidence type="ECO:0000256" key="2">
    <source>
        <dbReference type="ARBA" id="ARBA00004536"/>
    </source>
</evidence>
<dbReference type="SMART" id="SM01195">
    <property type="entry name" value="FA"/>
    <property type="match status" value="1"/>
</dbReference>
<keyword evidence="7" id="KW-0009">Actin-binding</keyword>
<dbReference type="PROSITE" id="PS50057">
    <property type="entry name" value="FERM_3"/>
    <property type="match status" value="1"/>
</dbReference>
<feature type="non-terminal residue" evidence="12">
    <location>
        <position position="1"/>
    </location>
</feature>
<keyword evidence="6" id="KW-0965">Cell junction</keyword>
<feature type="compositionally biased region" description="Polar residues" evidence="10">
    <location>
        <begin position="1134"/>
        <end position="1160"/>
    </location>
</feature>
<dbReference type="InterPro" id="IPR018979">
    <property type="entry name" value="FERM_N"/>
</dbReference>
<dbReference type="FunFam" id="2.30.29.30:FF:000001">
    <property type="entry name" value="Erythrocyte membrane protein band 4.1"/>
    <property type="match status" value="1"/>
</dbReference>
<feature type="region of interest" description="Disordered" evidence="10">
    <location>
        <begin position="636"/>
        <end position="996"/>
    </location>
</feature>
<dbReference type="InterPro" id="IPR019749">
    <property type="entry name" value="Band_41_domain"/>
</dbReference>
<dbReference type="InterPro" id="IPR008379">
    <property type="entry name" value="Band_4.1_C"/>
</dbReference>
<dbReference type="InterPro" id="IPR011993">
    <property type="entry name" value="PH-like_dom_sf"/>
</dbReference>
<evidence type="ECO:0000256" key="10">
    <source>
        <dbReference type="SAM" id="MobiDB-lite"/>
    </source>
</evidence>
<dbReference type="Pfam" id="PF09380">
    <property type="entry name" value="FERM_C"/>
    <property type="match status" value="1"/>
</dbReference>
<dbReference type="FunFam" id="3.10.20.90:FF:000002">
    <property type="entry name" value="Erythrocyte protein band 4.1-like 3"/>
    <property type="match status" value="1"/>
</dbReference>
<dbReference type="PRINTS" id="PR00661">
    <property type="entry name" value="ERMFAMILY"/>
</dbReference>
<feature type="compositionally biased region" description="Polar residues" evidence="10">
    <location>
        <begin position="1117"/>
        <end position="1126"/>
    </location>
</feature>
<feature type="compositionally biased region" description="Basic and acidic residues" evidence="10">
    <location>
        <begin position="891"/>
        <end position="902"/>
    </location>
</feature>
<feature type="domain" description="FERM" evidence="11">
    <location>
        <begin position="11"/>
        <end position="293"/>
    </location>
</feature>
<dbReference type="EMBL" id="GBGD01000125">
    <property type="protein sequence ID" value="JAC88764.1"/>
    <property type="molecule type" value="mRNA"/>
</dbReference>
<dbReference type="InterPro" id="IPR029071">
    <property type="entry name" value="Ubiquitin-like_domsf"/>
</dbReference>
<dbReference type="InterPro" id="IPR000798">
    <property type="entry name" value="Ez/rad/moesin-like"/>
</dbReference>
<dbReference type="PROSITE" id="PS00661">
    <property type="entry name" value="FERM_2"/>
    <property type="match status" value="1"/>
</dbReference>
<dbReference type="CDD" id="cd14473">
    <property type="entry name" value="FERM_B-lobe"/>
    <property type="match status" value="1"/>
</dbReference>
<organism evidence="12">
    <name type="scientific">Panstrongylus megistus</name>
    <dbReference type="NCBI Taxonomy" id="65343"/>
    <lineage>
        <taxon>Eukaryota</taxon>
        <taxon>Metazoa</taxon>
        <taxon>Ecdysozoa</taxon>
        <taxon>Arthropoda</taxon>
        <taxon>Hexapoda</taxon>
        <taxon>Insecta</taxon>
        <taxon>Pterygota</taxon>
        <taxon>Neoptera</taxon>
        <taxon>Paraneoptera</taxon>
        <taxon>Hemiptera</taxon>
        <taxon>Heteroptera</taxon>
        <taxon>Panheteroptera</taxon>
        <taxon>Cimicomorpha</taxon>
        <taxon>Reduviidae</taxon>
        <taxon>Triatominae</taxon>
        <taxon>Panstrongylus</taxon>
    </lineage>
</organism>
<dbReference type="FunFam" id="1.20.80.10:FF:000001">
    <property type="entry name" value="Erythrocyte membrane protein band 4.1"/>
    <property type="match status" value="1"/>
</dbReference>
<evidence type="ECO:0000256" key="6">
    <source>
        <dbReference type="ARBA" id="ARBA00022949"/>
    </source>
</evidence>
<dbReference type="InterPro" id="IPR014847">
    <property type="entry name" value="FA"/>
</dbReference>
<feature type="compositionally biased region" description="Low complexity" evidence="10">
    <location>
        <begin position="1103"/>
        <end position="1113"/>
    </location>
</feature>
<evidence type="ECO:0000256" key="9">
    <source>
        <dbReference type="ARBA" id="ARBA00043944"/>
    </source>
</evidence>
<dbReference type="GO" id="GO:0005886">
    <property type="term" value="C:plasma membrane"/>
    <property type="evidence" value="ECO:0007669"/>
    <property type="project" value="TreeGrafter"/>
</dbReference>
<name>A0A069DZS6_9HEMI</name>
<protein>
    <recommendedName>
        <fullName evidence="3">Moesin/ezrin/radixin homolog 1</fullName>
    </recommendedName>
</protein>
<dbReference type="SUPFAM" id="SSF50729">
    <property type="entry name" value="PH domain-like"/>
    <property type="match status" value="1"/>
</dbReference>
<feature type="compositionally biased region" description="Basic and acidic residues" evidence="10">
    <location>
        <begin position="424"/>
        <end position="442"/>
    </location>
</feature>
<dbReference type="GO" id="GO:0005198">
    <property type="term" value="F:structural molecule activity"/>
    <property type="evidence" value="ECO:0007669"/>
    <property type="project" value="InterPro"/>
</dbReference>
<dbReference type="InterPro" id="IPR019747">
    <property type="entry name" value="FERM_CS"/>
</dbReference>
<evidence type="ECO:0000256" key="8">
    <source>
        <dbReference type="ARBA" id="ARBA00023212"/>
    </source>
</evidence>
<dbReference type="Pfam" id="PF09379">
    <property type="entry name" value="FERM_N"/>
    <property type="match status" value="1"/>
</dbReference>
<dbReference type="InterPro" id="IPR014352">
    <property type="entry name" value="FERM/acyl-CoA-bd_prot_sf"/>
</dbReference>
<feature type="region of interest" description="Disordered" evidence="10">
    <location>
        <begin position="1021"/>
        <end position="1050"/>
    </location>
</feature>
<dbReference type="GO" id="GO:0030182">
    <property type="term" value="P:neuron differentiation"/>
    <property type="evidence" value="ECO:0007669"/>
    <property type="project" value="UniProtKB-ARBA"/>
</dbReference>
<keyword evidence="5" id="KW-0597">Phosphoprotein</keyword>
<dbReference type="Gene3D" id="3.10.20.90">
    <property type="entry name" value="Phosphatidylinositol 3-kinase Catalytic Subunit, Chain A, domain 1"/>
    <property type="match status" value="1"/>
</dbReference>
<dbReference type="SMART" id="SM00295">
    <property type="entry name" value="B41"/>
    <property type="match status" value="1"/>
</dbReference>
<accession>A0A069DZS6</accession>
<evidence type="ECO:0000259" key="11">
    <source>
        <dbReference type="PROSITE" id="PS50057"/>
    </source>
</evidence>
<feature type="compositionally biased region" description="Polar residues" evidence="10">
    <location>
        <begin position="858"/>
        <end position="868"/>
    </location>
</feature>
<reference evidence="12" key="1">
    <citation type="journal article" date="2015" name="J. Med. Entomol.">
        <title>A Deep Insight Into the Sialotranscriptome of the Chagas Disease Vector, Panstrongylus megistus (Hemiptera: Heteroptera).</title>
        <authorList>
            <person name="Ribeiro J.M."/>
            <person name="Schwarz A."/>
            <person name="Francischetti I.M."/>
        </authorList>
    </citation>
    <scope>NUCLEOTIDE SEQUENCE</scope>
    <source>
        <tissue evidence="12">Salivary glands</tissue>
    </source>
</reference>
<dbReference type="InterPro" id="IPR035963">
    <property type="entry name" value="FERM_2"/>
</dbReference>
<feature type="region of interest" description="Disordered" evidence="10">
    <location>
        <begin position="317"/>
        <end position="620"/>
    </location>
</feature>
<comment type="subcellular location">
    <subcellularLocation>
        <location evidence="2">Cell junction</location>
        <location evidence="2">Adherens junction</location>
    </subcellularLocation>
    <subcellularLocation>
        <location evidence="9">Cell projection</location>
        <location evidence="9">Rhabdomere</location>
    </subcellularLocation>
    <subcellularLocation>
        <location evidence="1">Cytoplasm</location>
        <location evidence="1">Cytoskeleton</location>
    </subcellularLocation>
</comment>
<dbReference type="GO" id="GO:0005856">
    <property type="term" value="C:cytoskeleton"/>
    <property type="evidence" value="ECO:0007669"/>
    <property type="project" value="UniProtKB-SubCell"/>
</dbReference>
<feature type="compositionally biased region" description="Low complexity" evidence="10">
    <location>
        <begin position="1171"/>
        <end position="1188"/>
    </location>
</feature>
<dbReference type="Pfam" id="PF00373">
    <property type="entry name" value="FERM_M"/>
    <property type="match status" value="1"/>
</dbReference>
<dbReference type="InterPro" id="IPR018980">
    <property type="entry name" value="FERM_PH-like_C"/>
</dbReference>
<feature type="compositionally biased region" description="Polar residues" evidence="10">
    <location>
        <begin position="1080"/>
        <end position="1091"/>
    </location>
</feature>
<feature type="compositionally biased region" description="Basic and acidic residues" evidence="10">
    <location>
        <begin position="671"/>
        <end position="693"/>
    </location>
</feature>
<dbReference type="GO" id="GO:0031032">
    <property type="term" value="P:actomyosin structure organization"/>
    <property type="evidence" value="ECO:0007669"/>
    <property type="project" value="TreeGrafter"/>
</dbReference>
<dbReference type="PRINTS" id="PR00935">
    <property type="entry name" value="BAND41"/>
</dbReference>
<feature type="compositionally biased region" description="Polar residues" evidence="10">
    <location>
        <begin position="952"/>
        <end position="980"/>
    </location>
</feature>
<dbReference type="GO" id="GO:0016028">
    <property type="term" value="C:rhabdomere"/>
    <property type="evidence" value="ECO:0007669"/>
    <property type="project" value="UniProtKB-SubCell"/>
</dbReference>
<dbReference type="PANTHER" id="PTHR23280">
    <property type="entry name" value="4.1 G PROTEIN"/>
    <property type="match status" value="1"/>
</dbReference>